<dbReference type="InterPro" id="IPR001048">
    <property type="entry name" value="Asp/Glu/Uridylate_kinase"/>
</dbReference>
<dbReference type="PANTHER" id="PTHR21499:SF70">
    <property type="entry name" value="ASPARTOKINASE"/>
    <property type="match status" value="1"/>
</dbReference>
<protein>
    <submittedName>
        <fullName evidence="3">Aspartate kinase</fullName>
        <ecNumber evidence="3">2.7.2.4</ecNumber>
    </submittedName>
</protein>
<evidence type="ECO:0000313" key="6">
    <source>
        <dbReference type="Proteomes" id="UP000184203"/>
    </source>
</evidence>
<feature type="domain" description="Aspartate/glutamate/uridylate kinase" evidence="2">
    <location>
        <begin position="1"/>
        <end position="221"/>
    </location>
</feature>
<keyword evidence="3" id="KW-0808">Transferase</keyword>
<dbReference type="GO" id="GO:0004072">
    <property type="term" value="F:aspartate kinase activity"/>
    <property type="evidence" value="ECO:0007669"/>
    <property type="project" value="UniProtKB-EC"/>
</dbReference>
<evidence type="ECO:0000313" key="4">
    <source>
        <dbReference type="EMBL" id="SHJ94072.1"/>
    </source>
</evidence>
<evidence type="ECO:0000313" key="5">
    <source>
        <dbReference type="Proteomes" id="UP000003751"/>
    </source>
</evidence>
<dbReference type="eggNOG" id="arCOG00861">
    <property type="taxonomic scope" value="Archaea"/>
</dbReference>
<dbReference type="InterPro" id="IPR036393">
    <property type="entry name" value="AceGlu_kinase-like_sf"/>
</dbReference>
<reference evidence="6" key="2">
    <citation type="submission" date="2016-11" db="EMBL/GenBank/DDBJ databases">
        <authorList>
            <person name="Varghese N."/>
            <person name="Submissions S."/>
        </authorList>
    </citation>
    <scope>NUCLEOTIDE SEQUENCE [LARGE SCALE GENOMIC DNA]</scope>
    <source>
        <strain evidence="6">DX253</strain>
    </source>
</reference>
<dbReference type="GO" id="GO:0005829">
    <property type="term" value="C:cytosol"/>
    <property type="evidence" value="ECO:0007669"/>
    <property type="project" value="TreeGrafter"/>
</dbReference>
<dbReference type="SUPFAM" id="SSF53633">
    <property type="entry name" value="Carbamate kinase-like"/>
    <property type="match status" value="1"/>
</dbReference>
<accession>E7QUX7</accession>
<evidence type="ECO:0000313" key="3">
    <source>
        <dbReference type="EMBL" id="EFW91784.1"/>
    </source>
</evidence>
<dbReference type="EC" id="2.7.2.4" evidence="3"/>
<gene>
    <name evidence="4" type="ORF">SAMN05444342_0019</name>
    <name evidence="3" type="ORF">ZOD2009_13062</name>
</gene>
<dbReference type="PANTHER" id="PTHR21499">
    <property type="entry name" value="ASPARTATE KINASE"/>
    <property type="match status" value="1"/>
</dbReference>
<dbReference type="GO" id="GO:0009089">
    <property type="term" value="P:lysine biosynthetic process via diaminopimelate"/>
    <property type="evidence" value="ECO:0007669"/>
    <property type="project" value="TreeGrafter"/>
</dbReference>
<evidence type="ECO:0000256" key="1">
    <source>
        <dbReference type="ARBA" id="ARBA00010122"/>
    </source>
</evidence>
<evidence type="ECO:0000259" key="2">
    <source>
        <dbReference type="Pfam" id="PF00696"/>
    </source>
</evidence>
<keyword evidence="3" id="KW-0418">Kinase</keyword>
<dbReference type="GO" id="GO:0005524">
    <property type="term" value="F:ATP binding"/>
    <property type="evidence" value="ECO:0007669"/>
    <property type="project" value="UniProtKB-KW"/>
</dbReference>
<dbReference type="GO" id="GO:0009090">
    <property type="term" value="P:homoserine biosynthetic process"/>
    <property type="evidence" value="ECO:0007669"/>
    <property type="project" value="TreeGrafter"/>
</dbReference>
<name>E7QUX7_HALPU</name>
<dbReference type="OrthoDB" id="8904at2157"/>
<keyword evidence="6" id="KW-1185">Reference proteome</keyword>
<comment type="similarity">
    <text evidence="1">Belongs to the aspartokinase family.</text>
</comment>
<dbReference type="CDD" id="cd04234">
    <property type="entry name" value="AAK_AK"/>
    <property type="match status" value="1"/>
</dbReference>
<reference evidence="4" key="3">
    <citation type="submission" date="2016-11" db="EMBL/GenBank/DDBJ databases">
        <authorList>
            <person name="Jaros S."/>
            <person name="Januszkiewicz K."/>
            <person name="Wedrychowicz H."/>
        </authorList>
    </citation>
    <scope>NUCLEOTIDE SEQUENCE [LARGE SCALE GENOMIC DNA]</scope>
    <source>
        <strain evidence="4">DX253</strain>
    </source>
</reference>
<dbReference type="RefSeq" id="WP_007980476.1">
    <property type="nucleotide sequence ID" value="NZ_AEMG01000012.1"/>
</dbReference>
<organism evidence="3 5">
    <name type="scientific">Haladaptatus paucihalophilus DX253</name>
    <dbReference type="NCBI Taxonomy" id="797209"/>
    <lineage>
        <taxon>Archaea</taxon>
        <taxon>Methanobacteriati</taxon>
        <taxon>Methanobacteriota</taxon>
        <taxon>Stenosarchaea group</taxon>
        <taxon>Halobacteria</taxon>
        <taxon>Halobacteriales</taxon>
        <taxon>Haladaptataceae</taxon>
        <taxon>Haladaptatus</taxon>
    </lineage>
</organism>
<dbReference type="Pfam" id="PF00696">
    <property type="entry name" value="AA_kinase"/>
    <property type="match status" value="1"/>
</dbReference>
<reference evidence="3 5" key="1">
    <citation type="journal article" date="2014" name="ISME J.">
        <title>Trehalose/2-sulfotrehalose biosynthesis and glycine-betaine uptake are widely spread mechanisms for osmoadaptation in the Halobacteriales.</title>
        <authorList>
            <person name="Youssef N.H."/>
            <person name="Savage-Ashlock K.N."/>
            <person name="McCully A.L."/>
            <person name="Luedtke B."/>
            <person name="Shaw E.I."/>
            <person name="Hoff W.D."/>
            <person name="Elshahed M.S."/>
        </authorList>
    </citation>
    <scope>NUCLEOTIDE SEQUENCE [LARGE SCALE GENOMIC DNA]</scope>
    <source>
        <strain evidence="3 5">DX253</strain>
    </source>
</reference>
<dbReference type="InterPro" id="IPR018042">
    <property type="entry name" value="Aspartate_kinase_CS"/>
</dbReference>
<dbReference type="Gene3D" id="3.40.1160.10">
    <property type="entry name" value="Acetylglutamate kinase-like"/>
    <property type="match status" value="1"/>
</dbReference>
<dbReference type="EMBL" id="AEMG01000012">
    <property type="protein sequence ID" value="EFW91784.1"/>
    <property type="molecule type" value="Genomic_DNA"/>
</dbReference>
<proteinExistence type="inferred from homology"/>
<dbReference type="PROSITE" id="PS00324">
    <property type="entry name" value="ASPARTOKINASE"/>
    <property type="match status" value="1"/>
</dbReference>
<dbReference type="PATRIC" id="fig|797209.4.peg.2570"/>
<sequence>MKLVVKFGGTSLANRRRIDRATKTVAGLVEAGHEVVVVASAMGNTTDELLNGLPPDSSNLDRAEVVSMGERTSVRMLKSHLTAAGVDATFVEPGDDDWPIFVRPDDGDGIDIERTKRGVERLPERVDGCVPVVTGFLAEDDEGNVRTLNRGGSDTTATLLGNVMNADKVVLVTDVRGIRTGDPKAVDGTKRIDEISVGEVRDLATCSAEVVAPAALEYKTETTELSVVHYEHDDVLADGTDIYGEFETVLNVRDVPFAGITVSRTVSRSGSRVDGPLVETLSTAGIAVKNAFADMDSVTCYVRRDDLHDAVESVHRLVTEHDGLSSVSTRETVAAVHVVDGERGAAFDTVRRVATSLLDSSIEIFDAEIGTTSMTVYLDWDDRHHVEDLLQSARTRG</sequence>
<dbReference type="Proteomes" id="UP000184203">
    <property type="component" value="Unassembled WGS sequence"/>
</dbReference>
<dbReference type="Proteomes" id="UP000003751">
    <property type="component" value="Unassembled WGS sequence"/>
</dbReference>
<dbReference type="STRING" id="797209.GCA_000376445_00917"/>
<dbReference type="AlphaFoldDB" id="E7QUX7"/>
<dbReference type="EMBL" id="FRAN01000001">
    <property type="protein sequence ID" value="SHJ94072.1"/>
    <property type="molecule type" value="Genomic_DNA"/>
</dbReference>